<name>A0AAV6JHA3_9ERIC</name>
<gene>
    <name evidence="2" type="ORF">RHGRI_020121</name>
</gene>
<organism evidence="2 3">
    <name type="scientific">Rhododendron griersonianum</name>
    <dbReference type="NCBI Taxonomy" id="479676"/>
    <lineage>
        <taxon>Eukaryota</taxon>
        <taxon>Viridiplantae</taxon>
        <taxon>Streptophyta</taxon>
        <taxon>Embryophyta</taxon>
        <taxon>Tracheophyta</taxon>
        <taxon>Spermatophyta</taxon>
        <taxon>Magnoliopsida</taxon>
        <taxon>eudicotyledons</taxon>
        <taxon>Gunneridae</taxon>
        <taxon>Pentapetalae</taxon>
        <taxon>asterids</taxon>
        <taxon>Ericales</taxon>
        <taxon>Ericaceae</taxon>
        <taxon>Ericoideae</taxon>
        <taxon>Rhodoreae</taxon>
        <taxon>Rhododendron</taxon>
    </lineage>
</organism>
<keyword evidence="3" id="KW-1185">Reference proteome</keyword>
<evidence type="ECO:0000256" key="1">
    <source>
        <dbReference type="SAM" id="MobiDB-lite"/>
    </source>
</evidence>
<reference evidence="2" key="1">
    <citation type="submission" date="2020-08" db="EMBL/GenBank/DDBJ databases">
        <title>Plant Genome Project.</title>
        <authorList>
            <person name="Zhang R.-G."/>
        </authorList>
    </citation>
    <scope>NUCLEOTIDE SEQUENCE</scope>
    <source>
        <strain evidence="2">WSP0</strain>
        <tissue evidence="2">Leaf</tissue>
    </source>
</reference>
<comment type="caution">
    <text evidence="2">The sequence shown here is derived from an EMBL/GenBank/DDBJ whole genome shotgun (WGS) entry which is preliminary data.</text>
</comment>
<feature type="region of interest" description="Disordered" evidence="1">
    <location>
        <begin position="1"/>
        <end position="28"/>
    </location>
</feature>
<proteinExistence type="predicted"/>
<sequence length="189" mass="21301">MAGRRSVSEPESKSERERERERERELELEKKNDVNFSPVTHNHACLPTQCHGMVPSESTQQIRNKSSYVESPALGQKSHKHLSLYITGINMGMTYAAGAGDDVAPAGDEDGLTDVDADRRQQARGGVHSAEAWHLVFHGLCHWAAARLRQRAGEVNVQRARCQGRGARRQRLGIRHSGCHHHHRHRRQN</sequence>
<protein>
    <submittedName>
        <fullName evidence="2">Uncharacterized protein</fullName>
    </submittedName>
</protein>
<accession>A0AAV6JHA3</accession>
<evidence type="ECO:0000313" key="2">
    <source>
        <dbReference type="EMBL" id="KAG5539797.1"/>
    </source>
</evidence>
<evidence type="ECO:0000313" key="3">
    <source>
        <dbReference type="Proteomes" id="UP000823749"/>
    </source>
</evidence>
<dbReference type="EMBL" id="JACTNZ010000007">
    <property type="protein sequence ID" value="KAG5539797.1"/>
    <property type="molecule type" value="Genomic_DNA"/>
</dbReference>
<dbReference type="AlphaFoldDB" id="A0AAV6JHA3"/>
<dbReference type="Proteomes" id="UP000823749">
    <property type="component" value="Chromosome 7"/>
</dbReference>